<sequence length="336" mass="37966">MHSRAYLLLEKEWFKLQREDLPWGIQARPLNEDNMFTWEGTIKGPKDTMWEGGVFKLYLQFSEHYNGQPPEIFFHTIPFHPNVDPDTGQVCADFLDDLSCWKECYSIPHMLLSLQMLLPNPVLENAVNASAARIFASSPSGFRQTVLDCVLASKRLEAGLKPHTADEIDVTRISPKLNELRPERTERKKVSGVGQVSFDDYHAMWSGIATTKPVSDAFNPLSEVLKADSKLQATHFGLPQQELQEEIHKQLSEHNAIMYGKFDSGKTGQDLAELKSTKIQLLKQIYLPKQQGLSSVDSPTPRTITNAPSPSTTIARDLEPHDREVEELLAWTNTLP</sequence>
<dbReference type="Gene3D" id="3.10.110.10">
    <property type="entry name" value="Ubiquitin Conjugating Enzyme"/>
    <property type="match status" value="1"/>
</dbReference>
<dbReference type="InterPro" id="IPR016135">
    <property type="entry name" value="UBQ-conjugating_enzyme/RWD"/>
</dbReference>
<dbReference type="SMART" id="SM00212">
    <property type="entry name" value="UBCc"/>
    <property type="match status" value="1"/>
</dbReference>
<dbReference type="Proteomes" id="UP001159427">
    <property type="component" value="Unassembled WGS sequence"/>
</dbReference>
<feature type="domain" description="UBC core" evidence="2">
    <location>
        <begin position="4"/>
        <end position="155"/>
    </location>
</feature>
<name>A0ABN8M6H6_9CNID</name>
<accession>A0ABN8M6H6</accession>
<proteinExistence type="predicted"/>
<keyword evidence="4" id="KW-1185">Reference proteome</keyword>
<feature type="region of interest" description="Disordered" evidence="1">
    <location>
        <begin position="292"/>
        <end position="312"/>
    </location>
</feature>
<gene>
    <name evidence="3" type="ORF">PEVE_00024041</name>
</gene>
<dbReference type="SUPFAM" id="SSF54495">
    <property type="entry name" value="UBC-like"/>
    <property type="match status" value="1"/>
</dbReference>
<dbReference type="InterPro" id="IPR050113">
    <property type="entry name" value="Ub_conjugating_enzyme"/>
</dbReference>
<evidence type="ECO:0000313" key="3">
    <source>
        <dbReference type="EMBL" id="CAH3024795.1"/>
    </source>
</evidence>
<protein>
    <recommendedName>
        <fullName evidence="2">UBC core domain-containing protein</fullName>
    </recommendedName>
</protein>
<dbReference type="InterPro" id="IPR000608">
    <property type="entry name" value="UBC"/>
</dbReference>
<dbReference type="Pfam" id="PF00179">
    <property type="entry name" value="UQ_con"/>
    <property type="match status" value="1"/>
</dbReference>
<evidence type="ECO:0000313" key="4">
    <source>
        <dbReference type="Proteomes" id="UP001159427"/>
    </source>
</evidence>
<dbReference type="PANTHER" id="PTHR24067">
    <property type="entry name" value="UBIQUITIN-CONJUGATING ENZYME E2"/>
    <property type="match status" value="1"/>
</dbReference>
<dbReference type="CDD" id="cd23806">
    <property type="entry name" value="UBCc_UBE2U"/>
    <property type="match status" value="1"/>
</dbReference>
<reference evidence="3 4" key="1">
    <citation type="submission" date="2022-05" db="EMBL/GenBank/DDBJ databases">
        <authorList>
            <consortium name="Genoscope - CEA"/>
            <person name="William W."/>
        </authorList>
    </citation>
    <scope>NUCLEOTIDE SEQUENCE [LARGE SCALE GENOMIC DNA]</scope>
</reference>
<dbReference type="EMBL" id="CALNXI010000320">
    <property type="protein sequence ID" value="CAH3024795.1"/>
    <property type="molecule type" value="Genomic_DNA"/>
</dbReference>
<evidence type="ECO:0000256" key="1">
    <source>
        <dbReference type="SAM" id="MobiDB-lite"/>
    </source>
</evidence>
<comment type="caution">
    <text evidence="3">The sequence shown here is derived from an EMBL/GenBank/DDBJ whole genome shotgun (WGS) entry which is preliminary data.</text>
</comment>
<organism evidence="3 4">
    <name type="scientific">Porites evermanni</name>
    <dbReference type="NCBI Taxonomy" id="104178"/>
    <lineage>
        <taxon>Eukaryota</taxon>
        <taxon>Metazoa</taxon>
        <taxon>Cnidaria</taxon>
        <taxon>Anthozoa</taxon>
        <taxon>Hexacorallia</taxon>
        <taxon>Scleractinia</taxon>
        <taxon>Fungiina</taxon>
        <taxon>Poritidae</taxon>
        <taxon>Porites</taxon>
    </lineage>
</organism>
<evidence type="ECO:0000259" key="2">
    <source>
        <dbReference type="PROSITE" id="PS50127"/>
    </source>
</evidence>
<dbReference type="PROSITE" id="PS50127">
    <property type="entry name" value="UBC_2"/>
    <property type="match status" value="1"/>
</dbReference>